<reference evidence="2 3" key="1">
    <citation type="submission" date="2023-03" db="EMBL/GenBank/DDBJ databases">
        <title>Genome sequence of Lichtheimia ornata CBS 291.66.</title>
        <authorList>
            <person name="Mohabir J.T."/>
            <person name="Shea T.P."/>
            <person name="Kurbessoian T."/>
            <person name="Berby B."/>
            <person name="Fontaine J."/>
            <person name="Livny J."/>
            <person name="Gnirke A."/>
            <person name="Stajich J.E."/>
            <person name="Cuomo C.A."/>
        </authorList>
    </citation>
    <scope>NUCLEOTIDE SEQUENCE [LARGE SCALE GENOMIC DNA]</scope>
    <source>
        <strain evidence="2">CBS 291.66</strain>
    </source>
</reference>
<evidence type="ECO:0000313" key="2">
    <source>
        <dbReference type="EMBL" id="KAJ8651464.1"/>
    </source>
</evidence>
<proteinExistence type="predicted"/>
<feature type="compositionally biased region" description="Basic and acidic residues" evidence="1">
    <location>
        <begin position="159"/>
        <end position="173"/>
    </location>
</feature>
<dbReference type="RefSeq" id="XP_058336379.1">
    <property type="nucleotide sequence ID" value="XM_058492859.1"/>
</dbReference>
<dbReference type="AlphaFoldDB" id="A0AAD7URQ8"/>
<feature type="region of interest" description="Disordered" evidence="1">
    <location>
        <begin position="136"/>
        <end position="317"/>
    </location>
</feature>
<dbReference type="Proteomes" id="UP001234581">
    <property type="component" value="Unassembled WGS sequence"/>
</dbReference>
<name>A0AAD7URQ8_9FUNG</name>
<sequence length="346" mass="40038">MGSPISIRGGMLRRRWRLLRSSKILWRHVSRMAIHPTAKKLMGRIAESRRSIAPQHTKTVRWNPEHYNEYQPQRIHQQDLYTFDPYNEDDAYAYEPPYCVPQEDDLYDNVMRQDPYYHNDIDYDIITQPNYMLLDPEENPMDSYNNDHDLYASGYKTRSNGEQRDRTRWDPKSHRAMKPSRPARRNITFADDEEYIEPPQSQQSQGIQAVNTPTQDESSTVQQAGPSNIQQSVPVQSTSPQRPAPNQSTQRSTPTNQQSASTRRTIPEVRSTSTVPRRATQVETRDTEMSEATPTTRVTQATQAGVSHTKPKKKRVPREKPIIDYDVVDDVMNRVANITVQDLVVE</sequence>
<dbReference type="EMBL" id="JARTCD010000191">
    <property type="protein sequence ID" value="KAJ8651464.1"/>
    <property type="molecule type" value="Genomic_DNA"/>
</dbReference>
<evidence type="ECO:0000256" key="1">
    <source>
        <dbReference type="SAM" id="MobiDB-lite"/>
    </source>
</evidence>
<keyword evidence="3" id="KW-1185">Reference proteome</keyword>
<accession>A0AAD7URQ8</accession>
<feature type="compositionally biased region" description="Polar residues" evidence="1">
    <location>
        <begin position="290"/>
        <end position="306"/>
    </location>
</feature>
<feature type="compositionally biased region" description="Low complexity" evidence="1">
    <location>
        <begin position="230"/>
        <end position="241"/>
    </location>
</feature>
<protein>
    <submittedName>
        <fullName evidence="2">Uncharacterized protein</fullName>
    </submittedName>
</protein>
<dbReference type="GeneID" id="83220308"/>
<evidence type="ECO:0000313" key="3">
    <source>
        <dbReference type="Proteomes" id="UP001234581"/>
    </source>
</evidence>
<feature type="compositionally biased region" description="Polar residues" evidence="1">
    <location>
        <begin position="244"/>
        <end position="275"/>
    </location>
</feature>
<gene>
    <name evidence="2" type="ORF">O0I10_012982</name>
</gene>
<comment type="caution">
    <text evidence="2">The sequence shown here is derived from an EMBL/GenBank/DDBJ whole genome shotgun (WGS) entry which is preliminary data.</text>
</comment>
<feature type="compositionally biased region" description="Polar residues" evidence="1">
    <location>
        <begin position="199"/>
        <end position="229"/>
    </location>
</feature>
<feature type="compositionally biased region" description="Basic residues" evidence="1">
    <location>
        <begin position="174"/>
        <end position="184"/>
    </location>
</feature>
<organism evidence="2 3">
    <name type="scientific">Lichtheimia ornata</name>
    <dbReference type="NCBI Taxonomy" id="688661"/>
    <lineage>
        <taxon>Eukaryota</taxon>
        <taxon>Fungi</taxon>
        <taxon>Fungi incertae sedis</taxon>
        <taxon>Mucoromycota</taxon>
        <taxon>Mucoromycotina</taxon>
        <taxon>Mucoromycetes</taxon>
        <taxon>Mucorales</taxon>
        <taxon>Lichtheimiaceae</taxon>
        <taxon>Lichtheimia</taxon>
    </lineage>
</organism>